<dbReference type="EMBL" id="SILG01000001">
    <property type="protein sequence ID" value="TBE72440.1"/>
    <property type="molecule type" value="Genomic_DNA"/>
</dbReference>
<dbReference type="RefSeq" id="WP_130806770.1">
    <property type="nucleotide sequence ID" value="NZ_SILG01000001.1"/>
</dbReference>
<accession>A0ABY1XYS5</accession>
<evidence type="ECO:0000313" key="2">
    <source>
        <dbReference type="Proteomes" id="UP000291302"/>
    </source>
</evidence>
<protein>
    <submittedName>
        <fullName evidence="1">Uncharacterized protein</fullName>
    </submittedName>
</protein>
<proteinExistence type="predicted"/>
<sequence length="220" mass="24275">MLKSPHHAIDLSFMRLKTKAERGGVDHWNVVTAGPYSEPSNYTQDYDTGRRIAQELLKYIGKHPTNGNATLLGCITVDMIQKQVPKGLVLGFMSAVNEYAMTVARIVAGSTTSSGQPSLSITEAIQAWREADRKFSNEVTLDARRDHDELWQAKEDAETAMLKEPCRSLDDIRAKTEIALRDENVFDSIANCTIGSEHALRVFLRSLLGEEPGPVDSGGN</sequence>
<reference evidence="1 2" key="1">
    <citation type="submission" date="2019-02" db="EMBL/GenBank/DDBJ databases">
        <title>The genomic architecture of introgression among sibling species of bacteria.</title>
        <authorList>
            <person name="Cavassim M.I.A."/>
            <person name="Moeskjaer S."/>
            <person name="Moslemi C."/>
            <person name="Fields B."/>
            <person name="Bachmann A."/>
            <person name="Vilhjalmsson B."/>
            <person name="Schierup M.H."/>
            <person name="Young J.P.W."/>
            <person name="Andersen S.U."/>
        </authorList>
    </citation>
    <scope>NUCLEOTIDE SEQUENCE [LARGE SCALE GENOMIC DNA]</scope>
    <source>
        <strain evidence="1 2">SM51</strain>
    </source>
</reference>
<dbReference type="Proteomes" id="UP000291302">
    <property type="component" value="Unassembled WGS sequence"/>
</dbReference>
<name>A0ABY1XYS5_9HYPH</name>
<keyword evidence="2" id="KW-1185">Reference proteome</keyword>
<evidence type="ECO:0000313" key="1">
    <source>
        <dbReference type="EMBL" id="TBE72440.1"/>
    </source>
</evidence>
<gene>
    <name evidence="1" type="ORF">ELH03_17575</name>
</gene>
<organism evidence="1 2">
    <name type="scientific">Rhizobium beringeri</name>
    <dbReference type="NCBI Taxonomy" id="3019934"/>
    <lineage>
        <taxon>Bacteria</taxon>
        <taxon>Pseudomonadati</taxon>
        <taxon>Pseudomonadota</taxon>
        <taxon>Alphaproteobacteria</taxon>
        <taxon>Hyphomicrobiales</taxon>
        <taxon>Rhizobiaceae</taxon>
        <taxon>Rhizobium/Agrobacterium group</taxon>
        <taxon>Rhizobium</taxon>
    </lineage>
</organism>
<comment type="caution">
    <text evidence="1">The sequence shown here is derived from an EMBL/GenBank/DDBJ whole genome shotgun (WGS) entry which is preliminary data.</text>
</comment>